<reference evidence="2 3" key="1">
    <citation type="submission" date="2017-04" db="EMBL/GenBank/DDBJ databases">
        <authorList>
            <person name="Afonso C.L."/>
            <person name="Miller P.J."/>
            <person name="Scott M.A."/>
            <person name="Spackman E."/>
            <person name="Goraichik I."/>
            <person name="Dimitrov K.M."/>
            <person name="Suarez D.L."/>
            <person name="Swayne D.E."/>
        </authorList>
    </citation>
    <scope>NUCLEOTIDE SEQUENCE [LARGE SCALE GENOMIC DNA]</scope>
    <source>
        <strain evidence="2 3">DSM 26133</strain>
    </source>
</reference>
<gene>
    <name evidence="2" type="ORF">SAMN04488029_0266</name>
</gene>
<sequence length="340" mass="38029">MTLLKVKFLFFCSAFLLSLFSHAQTGFLSGIYIDAPDTVNLVYSEENIWINDSTALVEIEGGTELAFKASIQSVLYLSGQKVQVLKIDGKWIFVNTLIDNGKINLYKTLVSSKLIAQKGDSILVFELDRFKSDLQSFINDNQSIVELIDDSWVEPYNLNQFESIAVSVCQQYNNVTDSTESQIQTHRIQYKRLATIKAGLSNEFGVFTDGVLTNFFSKNIAIDLGFSIKFRSYRKENMINNLVPSNTDVNLYGLILPFGVRYYLSRKTTNISLVGGAEVGMEFFSSSQDGKSKSNSAESGIYLGLGMSWPINTKQLIGFEMKYATLENFGSFNVGGTFTF</sequence>
<organism evidence="2 3">
    <name type="scientific">Reichenbachiella faecimaris</name>
    <dbReference type="NCBI Taxonomy" id="692418"/>
    <lineage>
        <taxon>Bacteria</taxon>
        <taxon>Pseudomonadati</taxon>
        <taxon>Bacteroidota</taxon>
        <taxon>Cytophagia</taxon>
        <taxon>Cytophagales</taxon>
        <taxon>Reichenbachiellaceae</taxon>
        <taxon>Reichenbachiella</taxon>
    </lineage>
</organism>
<evidence type="ECO:0000256" key="1">
    <source>
        <dbReference type="SAM" id="SignalP"/>
    </source>
</evidence>
<dbReference type="EMBL" id="FWYF01000001">
    <property type="protein sequence ID" value="SMD31928.1"/>
    <property type="molecule type" value="Genomic_DNA"/>
</dbReference>
<dbReference type="SUPFAM" id="SSF56925">
    <property type="entry name" value="OMPA-like"/>
    <property type="match status" value="1"/>
</dbReference>
<keyword evidence="1" id="KW-0732">Signal</keyword>
<protein>
    <recommendedName>
        <fullName evidence="4">Outer membrane protein beta-barrel domain-containing protein</fullName>
    </recommendedName>
</protein>
<dbReference type="RefSeq" id="WP_084370619.1">
    <property type="nucleotide sequence ID" value="NZ_FWYF01000001.1"/>
</dbReference>
<proteinExistence type="predicted"/>
<accession>A0A1W2G6F4</accession>
<name>A0A1W2G6F4_REIFA</name>
<dbReference type="STRING" id="692418.SAMN04488029_0266"/>
<feature type="signal peptide" evidence="1">
    <location>
        <begin position="1"/>
        <end position="23"/>
    </location>
</feature>
<evidence type="ECO:0000313" key="3">
    <source>
        <dbReference type="Proteomes" id="UP000192472"/>
    </source>
</evidence>
<dbReference type="AlphaFoldDB" id="A0A1W2G6F4"/>
<dbReference type="InterPro" id="IPR011250">
    <property type="entry name" value="OMP/PagP_B-barrel"/>
</dbReference>
<evidence type="ECO:0000313" key="2">
    <source>
        <dbReference type="EMBL" id="SMD31928.1"/>
    </source>
</evidence>
<dbReference type="Proteomes" id="UP000192472">
    <property type="component" value="Unassembled WGS sequence"/>
</dbReference>
<keyword evidence="3" id="KW-1185">Reference proteome</keyword>
<evidence type="ECO:0008006" key="4">
    <source>
        <dbReference type="Google" id="ProtNLM"/>
    </source>
</evidence>
<feature type="chain" id="PRO_5012325722" description="Outer membrane protein beta-barrel domain-containing protein" evidence="1">
    <location>
        <begin position="24"/>
        <end position="340"/>
    </location>
</feature>